<organism evidence="1 2">
    <name type="scientific">Violaceomyces palustris</name>
    <dbReference type="NCBI Taxonomy" id="1673888"/>
    <lineage>
        <taxon>Eukaryota</taxon>
        <taxon>Fungi</taxon>
        <taxon>Dikarya</taxon>
        <taxon>Basidiomycota</taxon>
        <taxon>Ustilaginomycotina</taxon>
        <taxon>Ustilaginomycetes</taxon>
        <taxon>Violaceomycetales</taxon>
        <taxon>Violaceomycetaceae</taxon>
        <taxon>Violaceomyces</taxon>
    </lineage>
</organism>
<name>A0ACD0NMJ6_9BASI</name>
<dbReference type="Proteomes" id="UP000245626">
    <property type="component" value="Unassembled WGS sequence"/>
</dbReference>
<protein>
    <submittedName>
        <fullName evidence="1">Uncharacterized protein</fullName>
    </submittedName>
</protein>
<gene>
    <name evidence="1" type="ORF">IE53DRAFT_390871</name>
</gene>
<sequence length="1197" mass="127808">MAQPTATASSSSSSSSSSRRRRSHHRLLPSSSPLVVLSEPEDPPAAAKIRQRSKRHSAAAPTRSTIPTRTTSLRSESLPPGSLAVWYKPRPRLSHHASLPSRRLESQNVVTPPTSSPGQGCNCCSPAGQSSVANGSSSRPSSFGASLISTASSNLTSHTHSPNASSLSFPPSSPSPSSSSSSASASASSTSTSSSQAVARQPNSSAGSSSSPHYRGTNRSLLLSVRPMPPVKERSQTPDPDELLLLSSSDQGQDRRERVNRERKARAQALQSPGHHHHPPSTQTSKGQALSESAGHAEKSERREDRGEEHGEANTGREEEEEEEDDDDSSWPSTPSTTPLEYYFNSATTAVAALESIDGQGSPHVRKSTEIRISPNPDGGKAASPRAKTSDSSFPGGGASNTKPPTTTTPFDLRRLGLAHSSRSRRPQSSAELSGSLGSSTSSLATTINGRKGSSDDHRHHHDEWEKPDALATACSSTRNSVEVPSRRVSFADRNGGSAFQSGVGADERTGASPYQKGGGGVKGGGGGVGIAHASMPSLPWRSNDKPFPESSLSSSSSPIARLDSRRLGPHHPQHGSPRSPMKDEDRAPYPQRSDIFDWVSVSMSDLPSSSSSSAHILTRQNLRKGLCIDLESEVENAGRGWTKTAESRSTTGDGPTRFKRYFARHGGGRGGEGSSSAFSSLTTRSSCQATPILGSARSPSEAKAPSKLTKPRPPLRTVAALCKPSLNVASLGAMGRALELFGGGAQILDAPPARRRIHDPALQVDGDDHNDEDDDAYQRGVEFELQVLGRKKSEARVMSQRRTAGSSSRGLSAKAWRSTSSLVSSSRPGPPVRSLSSSGGELNLTSLVPAGPKERSSSTTYTGGEREEGYWKRRLKSSKSSSDVQLVSGGESREEREGDEEGEARRHYSEITLSSVRSQGAEERGEVGSPCFEPWNATLSESGEVELRKGEGDGGGSARVTHRVFQGARTADEDREAIVIQPLGGSEEALSGGGRGGDGGVVSLYDLGQKPTTMSPTMTTTTASRFRRPMKSTKFCSVGMRACDGREWRWRRTTATNTASTDHGQQRKGRVGMGALELFTREADQEVRLALFSLAPDAEMLLLGQQRRQRRRSSRWRGGEEEHEEMERELRKLLLRFGSGGGEEQEPEQERDVGDKDVAQQPSLVGTLSVYRDCYDPDLTASSLLAILARADGWLA</sequence>
<keyword evidence="2" id="KW-1185">Reference proteome</keyword>
<proteinExistence type="predicted"/>
<dbReference type="EMBL" id="KZ820592">
    <property type="protein sequence ID" value="PWN47000.1"/>
    <property type="molecule type" value="Genomic_DNA"/>
</dbReference>
<reference evidence="1 2" key="1">
    <citation type="journal article" date="2018" name="Mol. Biol. Evol.">
        <title>Broad Genomic Sampling Reveals a Smut Pathogenic Ancestry of the Fungal Clade Ustilaginomycotina.</title>
        <authorList>
            <person name="Kijpornyongpan T."/>
            <person name="Mondo S.J."/>
            <person name="Barry K."/>
            <person name="Sandor L."/>
            <person name="Lee J."/>
            <person name="Lipzen A."/>
            <person name="Pangilinan J."/>
            <person name="LaButti K."/>
            <person name="Hainaut M."/>
            <person name="Henrissat B."/>
            <person name="Grigoriev I.V."/>
            <person name="Spatafora J.W."/>
            <person name="Aime M.C."/>
        </authorList>
    </citation>
    <scope>NUCLEOTIDE SEQUENCE [LARGE SCALE GENOMIC DNA]</scope>
    <source>
        <strain evidence="1 2">SA 807</strain>
    </source>
</reference>
<evidence type="ECO:0000313" key="1">
    <source>
        <dbReference type="EMBL" id="PWN47000.1"/>
    </source>
</evidence>
<accession>A0ACD0NMJ6</accession>
<evidence type="ECO:0000313" key="2">
    <source>
        <dbReference type="Proteomes" id="UP000245626"/>
    </source>
</evidence>